<dbReference type="AlphaFoldDB" id="A0A1D8N9B6"/>
<organism evidence="2 3">
    <name type="scientific">Yarrowia lipolytica</name>
    <name type="common">Candida lipolytica</name>
    <dbReference type="NCBI Taxonomy" id="4952"/>
    <lineage>
        <taxon>Eukaryota</taxon>
        <taxon>Fungi</taxon>
        <taxon>Dikarya</taxon>
        <taxon>Ascomycota</taxon>
        <taxon>Saccharomycotina</taxon>
        <taxon>Dipodascomycetes</taxon>
        <taxon>Dipodascales</taxon>
        <taxon>Dipodascales incertae sedis</taxon>
        <taxon>Yarrowia</taxon>
    </lineage>
</organism>
<proteinExistence type="predicted"/>
<dbReference type="VEuPathDB" id="FungiDB:YALI1_C03261g"/>
<reference evidence="2 3" key="1">
    <citation type="journal article" date="2016" name="PLoS ONE">
        <title>Sequence Assembly of Yarrowia lipolytica Strain W29/CLIB89 Shows Transposable Element Diversity.</title>
        <authorList>
            <person name="Magnan C."/>
            <person name="Yu J."/>
            <person name="Chang I."/>
            <person name="Jahn E."/>
            <person name="Kanomata Y."/>
            <person name="Wu J."/>
            <person name="Zeller M."/>
            <person name="Oakes M."/>
            <person name="Baldi P."/>
            <person name="Sandmeyer S."/>
        </authorList>
    </citation>
    <scope>NUCLEOTIDE SEQUENCE [LARGE SCALE GENOMIC DNA]</scope>
    <source>
        <strain evidence="3">CLIB89(W29)</strain>
    </source>
</reference>
<keyword evidence="1" id="KW-0472">Membrane</keyword>
<feature type="transmembrane region" description="Helical" evidence="1">
    <location>
        <begin position="59"/>
        <end position="79"/>
    </location>
</feature>
<name>A0A1D8N9B6_YARLL</name>
<evidence type="ECO:0000313" key="2">
    <source>
        <dbReference type="EMBL" id="AOW02231.1"/>
    </source>
</evidence>
<gene>
    <name evidence="2" type="ORF">YALI1_C03261g</name>
</gene>
<dbReference type="RefSeq" id="XP_068138284.1">
    <property type="nucleotide sequence ID" value="XM_068282183.1"/>
</dbReference>
<accession>A0A1D8N9B6</accession>
<keyword evidence="1" id="KW-0812">Transmembrane</keyword>
<protein>
    <submittedName>
        <fullName evidence="2">Uncharacterized protein</fullName>
    </submittedName>
</protein>
<feature type="transmembrane region" description="Helical" evidence="1">
    <location>
        <begin position="20"/>
        <end position="38"/>
    </location>
</feature>
<evidence type="ECO:0000256" key="1">
    <source>
        <dbReference type="SAM" id="Phobius"/>
    </source>
</evidence>
<keyword evidence="1" id="KW-1133">Transmembrane helix</keyword>
<dbReference type="Proteomes" id="UP000182444">
    <property type="component" value="Chromosome 1C"/>
</dbReference>
<sequence>MMTICVMVHLQRCDITSNDLLQQMVCFLLLAVRVGHFRRSSRDISTVAMFYRSQSRPTTRSKLLLILLLVLLILIHLFICIL</sequence>
<dbReference type="EMBL" id="CP017555">
    <property type="protein sequence ID" value="AOW02231.1"/>
    <property type="molecule type" value="Genomic_DNA"/>
</dbReference>
<evidence type="ECO:0000313" key="3">
    <source>
        <dbReference type="Proteomes" id="UP000182444"/>
    </source>
</evidence>
<dbReference type="GeneID" id="94582826"/>